<accession>A0A811S618</accession>
<reference evidence="5" key="1">
    <citation type="submission" date="2020-10" db="EMBL/GenBank/DDBJ databases">
        <authorList>
            <person name="Han B."/>
            <person name="Lu T."/>
            <person name="Zhao Q."/>
            <person name="Huang X."/>
            <person name="Zhao Y."/>
        </authorList>
    </citation>
    <scope>NUCLEOTIDE SEQUENCE</scope>
</reference>
<feature type="repeat" description="PPR" evidence="3">
    <location>
        <begin position="277"/>
        <end position="311"/>
    </location>
</feature>
<proteinExistence type="predicted"/>
<evidence type="ECO:0000313" key="6">
    <source>
        <dbReference type="Proteomes" id="UP000604825"/>
    </source>
</evidence>
<dbReference type="PROSITE" id="PS51375">
    <property type="entry name" value="PPR"/>
    <property type="match status" value="3"/>
</dbReference>
<gene>
    <name evidence="5" type="ORF">NCGR_LOCUS62015</name>
</gene>
<dbReference type="GO" id="GO:0099402">
    <property type="term" value="P:plant organ development"/>
    <property type="evidence" value="ECO:0007669"/>
    <property type="project" value="UniProtKB-ARBA"/>
</dbReference>
<evidence type="ECO:0000256" key="4">
    <source>
        <dbReference type="SAM" id="MobiDB-lite"/>
    </source>
</evidence>
<dbReference type="FunFam" id="1.25.40.10:FF:001570">
    <property type="entry name" value="Tetratricopeptide-like helical"/>
    <property type="match status" value="1"/>
</dbReference>
<dbReference type="PANTHER" id="PTHR47926">
    <property type="entry name" value="PENTATRICOPEPTIDE REPEAT-CONTAINING PROTEIN"/>
    <property type="match status" value="1"/>
</dbReference>
<dbReference type="InterPro" id="IPR046960">
    <property type="entry name" value="PPR_At4g14850-like_plant"/>
</dbReference>
<dbReference type="GO" id="GO:0009451">
    <property type="term" value="P:RNA modification"/>
    <property type="evidence" value="ECO:0007669"/>
    <property type="project" value="InterPro"/>
</dbReference>
<dbReference type="SUPFAM" id="SSF48452">
    <property type="entry name" value="TPR-like"/>
    <property type="match status" value="1"/>
</dbReference>
<feature type="compositionally biased region" description="Basic and acidic residues" evidence="4">
    <location>
        <begin position="516"/>
        <end position="527"/>
    </location>
</feature>
<evidence type="ECO:0008006" key="7">
    <source>
        <dbReference type="Google" id="ProtNLM"/>
    </source>
</evidence>
<feature type="repeat" description="PPR" evidence="3">
    <location>
        <begin position="378"/>
        <end position="412"/>
    </location>
</feature>
<feature type="region of interest" description="Disordered" evidence="4">
    <location>
        <begin position="506"/>
        <end position="528"/>
    </location>
</feature>
<dbReference type="OrthoDB" id="185373at2759"/>
<dbReference type="Pfam" id="PF01535">
    <property type="entry name" value="PPR"/>
    <property type="match status" value="4"/>
</dbReference>
<dbReference type="NCBIfam" id="TIGR00756">
    <property type="entry name" value="PPR"/>
    <property type="match status" value="2"/>
</dbReference>
<dbReference type="Proteomes" id="UP000604825">
    <property type="component" value="Unassembled WGS sequence"/>
</dbReference>
<dbReference type="PANTHER" id="PTHR47926:SF454">
    <property type="entry name" value="REPEAT-CONTAINING PROTEIN, PUTATIVE-RELATED"/>
    <property type="match status" value="1"/>
</dbReference>
<name>A0A811S618_9POAL</name>
<sequence>MKTDATQELESCVNRFIDDSIRVLPHVEQINSTLVHRYTRLITAASASSPVSLRALLPIHARAIVLGVSTNPTFATSLLAGVAPASLAYARMVFDAAPVRMWNTLLHAHAHSQSSHATDTLALYKRMRAAGVTPDHYTYPIVLPACAAAREPWLGRAAHGDAVRFALAGDGFVRSALIAMYFQEGEVADAELVFAESHGSSRTVVSWTAMVAGYVQNYFFGEAVALFGTMVAEGPRMAVCRGFDANIPLANALIAMYGKCGSIPMAEALFEGMAVRSLVSWNTMVAMHEQHGDVVEAIKLFCRMLNEKVGFDCVTLVSVLSACAHSRALETGKWVHEFARNHGLDTDARIGNVLVDMYAKCGEIASARNVFDCLRMRSVVSWSAMISAYANHGDSEGALKIFSLVKSGGVRPNSFTFTAVLVACGHSGLVNDGLKHFNSILSDYQMSPTVEHYACMVDMLGCAGRNHQGNVSAPRQVRVGCIPWGLIFRHEFDVIFISEQQNYWKQRPPSRRRSTKSPDHLLTKSDPPRYSLHRAGAACVSPRLLIMDSSDRFLSVRWSIVGIAPLVDWLASKKISCNIVTAHGSTATGPTCLEEPLLATMSHSSCLGVQQSSEAEIKARSTHSHVESRYDSSAQIAQNSGGHVAGRGCLPLRADHRPIPSPSGKGLDKGGVAGAARQCPGLWEYAGTGPSPTLAATAAAPLCPSAAENADAAEEIQHMEKLSAIGVRDVDLVMMLATSERSSQDNLRMNPADGTVVNPQAFQQHIRGHSHLIPQLLQNDPQLRQAILGDDTNELQNILRSRHERKNETET</sequence>
<dbReference type="EMBL" id="CAJGYO010000018">
    <property type="protein sequence ID" value="CAD6337917.1"/>
    <property type="molecule type" value="Genomic_DNA"/>
</dbReference>
<dbReference type="FunFam" id="1.25.40.10:FF:000531">
    <property type="entry name" value="Pentatricopeptide repeat-containing protein"/>
    <property type="match status" value="1"/>
</dbReference>
<dbReference type="AlphaFoldDB" id="A0A811S618"/>
<dbReference type="GO" id="GO:0003723">
    <property type="term" value="F:RNA binding"/>
    <property type="evidence" value="ECO:0007669"/>
    <property type="project" value="InterPro"/>
</dbReference>
<dbReference type="FunFam" id="1.25.40.10:FF:000158">
    <property type="entry name" value="pentatricopeptide repeat-containing protein At2g33680"/>
    <property type="match status" value="1"/>
</dbReference>
<keyword evidence="1" id="KW-0677">Repeat</keyword>
<evidence type="ECO:0000256" key="2">
    <source>
        <dbReference type="ARBA" id="ARBA00022946"/>
    </source>
</evidence>
<comment type="caution">
    <text evidence="5">The sequence shown here is derived from an EMBL/GenBank/DDBJ whole genome shotgun (WGS) entry which is preliminary data.</text>
</comment>
<evidence type="ECO:0000313" key="5">
    <source>
        <dbReference type="EMBL" id="CAD6337917.1"/>
    </source>
</evidence>
<dbReference type="Gene3D" id="1.25.40.10">
    <property type="entry name" value="Tetratricopeptide repeat domain"/>
    <property type="match status" value="4"/>
</dbReference>
<feature type="repeat" description="PPR" evidence="3">
    <location>
        <begin position="203"/>
        <end position="237"/>
    </location>
</feature>
<keyword evidence="2" id="KW-0809">Transit peptide</keyword>
<dbReference type="InterPro" id="IPR002885">
    <property type="entry name" value="PPR_rpt"/>
</dbReference>
<protein>
    <recommendedName>
        <fullName evidence="7">Pentatricopeptide repeat-containing protein</fullName>
    </recommendedName>
</protein>
<dbReference type="InterPro" id="IPR011990">
    <property type="entry name" value="TPR-like_helical_dom_sf"/>
</dbReference>
<dbReference type="Pfam" id="PF13041">
    <property type="entry name" value="PPR_2"/>
    <property type="match status" value="1"/>
</dbReference>
<evidence type="ECO:0000256" key="3">
    <source>
        <dbReference type="PROSITE-ProRule" id="PRU00708"/>
    </source>
</evidence>
<organism evidence="5 6">
    <name type="scientific">Miscanthus lutarioriparius</name>
    <dbReference type="NCBI Taxonomy" id="422564"/>
    <lineage>
        <taxon>Eukaryota</taxon>
        <taxon>Viridiplantae</taxon>
        <taxon>Streptophyta</taxon>
        <taxon>Embryophyta</taxon>
        <taxon>Tracheophyta</taxon>
        <taxon>Spermatophyta</taxon>
        <taxon>Magnoliopsida</taxon>
        <taxon>Liliopsida</taxon>
        <taxon>Poales</taxon>
        <taxon>Poaceae</taxon>
        <taxon>PACMAD clade</taxon>
        <taxon>Panicoideae</taxon>
        <taxon>Andropogonodae</taxon>
        <taxon>Andropogoneae</taxon>
        <taxon>Saccharinae</taxon>
        <taxon>Miscanthus</taxon>
    </lineage>
</organism>
<evidence type="ECO:0000256" key="1">
    <source>
        <dbReference type="ARBA" id="ARBA00022737"/>
    </source>
</evidence>
<keyword evidence="6" id="KW-1185">Reference proteome</keyword>